<dbReference type="Proteomes" id="UP000649617">
    <property type="component" value="Unassembled WGS sequence"/>
</dbReference>
<evidence type="ECO:0000256" key="1">
    <source>
        <dbReference type="SAM" id="MobiDB-lite"/>
    </source>
</evidence>
<protein>
    <submittedName>
        <fullName evidence="2">Uncharacterized protein</fullName>
    </submittedName>
</protein>
<feature type="non-terminal residue" evidence="2">
    <location>
        <position position="102"/>
    </location>
</feature>
<evidence type="ECO:0000313" key="2">
    <source>
        <dbReference type="EMBL" id="CAE7248336.1"/>
    </source>
</evidence>
<proteinExistence type="predicted"/>
<dbReference type="AlphaFoldDB" id="A0A812LQQ1"/>
<reference evidence="2" key="1">
    <citation type="submission" date="2021-02" db="EMBL/GenBank/DDBJ databases">
        <authorList>
            <person name="Dougan E. K."/>
            <person name="Rhodes N."/>
            <person name="Thang M."/>
            <person name="Chan C."/>
        </authorList>
    </citation>
    <scope>NUCLEOTIDE SEQUENCE</scope>
</reference>
<feature type="region of interest" description="Disordered" evidence="1">
    <location>
        <begin position="1"/>
        <end position="74"/>
    </location>
</feature>
<feature type="compositionally biased region" description="Polar residues" evidence="1">
    <location>
        <begin position="1"/>
        <end position="11"/>
    </location>
</feature>
<name>A0A812LQQ1_SYMPI</name>
<feature type="non-terminal residue" evidence="2">
    <location>
        <position position="1"/>
    </location>
</feature>
<evidence type="ECO:0000313" key="3">
    <source>
        <dbReference type="Proteomes" id="UP000649617"/>
    </source>
</evidence>
<sequence>KSPQKTASRSPAKQHVAAKENSGKHAAKELATKAEAAEEEDEYEYESTTSSSEEARRSKHKRDDRRREDPWPYGQLGAAAQAAVQAQAAVALSGFGTAPPGY</sequence>
<gene>
    <name evidence="2" type="ORF">SPIL2461_LOCUS4642</name>
</gene>
<comment type="caution">
    <text evidence="2">The sequence shown here is derived from an EMBL/GenBank/DDBJ whole genome shotgun (WGS) entry which is preliminary data.</text>
</comment>
<organism evidence="2 3">
    <name type="scientific">Symbiodinium pilosum</name>
    <name type="common">Dinoflagellate</name>
    <dbReference type="NCBI Taxonomy" id="2952"/>
    <lineage>
        <taxon>Eukaryota</taxon>
        <taxon>Sar</taxon>
        <taxon>Alveolata</taxon>
        <taxon>Dinophyceae</taxon>
        <taxon>Suessiales</taxon>
        <taxon>Symbiodiniaceae</taxon>
        <taxon>Symbiodinium</taxon>
    </lineage>
</organism>
<keyword evidence="3" id="KW-1185">Reference proteome</keyword>
<accession>A0A812LQQ1</accession>
<feature type="compositionally biased region" description="Basic and acidic residues" evidence="1">
    <location>
        <begin position="17"/>
        <end position="36"/>
    </location>
</feature>
<dbReference type="EMBL" id="CAJNIZ010006247">
    <property type="protein sequence ID" value="CAE7248336.1"/>
    <property type="molecule type" value="Genomic_DNA"/>
</dbReference>